<dbReference type="InterPro" id="IPR013785">
    <property type="entry name" value="Aldolase_TIM"/>
</dbReference>
<protein>
    <submittedName>
        <fullName evidence="5">Flavonin oxidoreductase</fullName>
    </submittedName>
</protein>
<evidence type="ECO:0000313" key="6">
    <source>
        <dbReference type="Proteomes" id="UP000029221"/>
    </source>
</evidence>
<dbReference type="AlphaFoldDB" id="A0A090Q8Q4"/>
<organism evidence="5 6">
    <name type="scientific">Nonlabens tegetincola</name>
    <dbReference type="NCBI Taxonomy" id="323273"/>
    <lineage>
        <taxon>Bacteria</taxon>
        <taxon>Pseudomonadati</taxon>
        <taxon>Bacteroidota</taxon>
        <taxon>Flavobacteriia</taxon>
        <taxon>Flavobacteriales</taxon>
        <taxon>Flavobacteriaceae</taxon>
        <taxon>Nonlabens</taxon>
    </lineage>
</organism>
<evidence type="ECO:0000256" key="1">
    <source>
        <dbReference type="ARBA" id="ARBA00001917"/>
    </source>
</evidence>
<dbReference type="InterPro" id="IPR001155">
    <property type="entry name" value="OxRdtase_FMN_N"/>
</dbReference>
<dbReference type="CDD" id="cd02933">
    <property type="entry name" value="OYE_like_FMN"/>
    <property type="match status" value="1"/>
</dbReference>
<reference evidence="5" key="1">
    <citation type="journal article" date="2014" name="Genome Announc.">
        <title>Draft Genome Sequences of Marine Flavobacterium Nonlabens Strains NR17, NR24, NR27, NR32, NR33, and Ara13.</title>
        <authorList>
            <person name="Nakanishi M."/>
            <person name="Meirelles P."/>
            <person name="Suzuki R."/>
            <person name="Takatani N."/>
            <person name="Mino S."/>
            <person name="Suda W."/>
            <person name="Oshima K."/>
            <person name="Hattori M."/>
            <person name="Ohkuma M."/>
            <person name="Hosokawa M."/>
            <person name="Miyashita K."/>
            <person name="Thompson F.L."/>
            <person name="Niwa A."/>
            <person name="Sawabe T."/>
            <person name="Sawabe T."/>
        </authorList>
    </citation>
    <scope>NUCLEOTIDE SEQUENCE [LARGE SCALE GENOMIC DNA]</scope>
    <source>
        <strain evidence="5">JCM 19294</strain>
    </source>
</reference>
<comment type="similarity">
    <text evidence="2">Belongs to the NADH:flavin oxidoreductase/NADH oxidase family.</text>
</comment>
<evidence type="ECO:0000313" key="5">
    <source>
        <dbReference type="EMBL" id="GAK98148.1"/>
    </source>
</evidence>
<feature type="domain" description="NADH:flavin oxidoreductase/NADH oxidase N-terminal" evidence="4">
    <location>
        <begin position="16"/>
        <end position="339"/>
    </location>
</feature>
<dbReference type="eggNOG" id="COG1902">
    <property type="taxonomic scope" value="Bacteria"/>
</dbReference>
<dbReference type="InterPro" id="IPR045247">
    <property type="entry name" value="Oye-like"/>
</dbReference>
<dbReference type="GO" id="GO:0010181">
    <property type="term" value="F:FMN binding"/>
    <property type="evidence" value="ECO:0007669"/>
    <property type="project" value="InterPro"/>
</dbReference>
<dbReference type="PANTHER" id="PTHR22893">
    <property type="entry name" value="NADH OXIDOREDUCTASE-RELATED"/>
    <property type="match status" value="1"/>
</dbReference>
<evidence type="ECO:0000259" key="4">
    <source>
        <dbReference type="Pfam" id="PF00724"/>
    </source>
</evidence>
<dbReference type="Gene3D" id="3.20.20.70">
    <property type="entry name" value="Aldolase class I"/>
    <property type="match status" value="1"/>
</dbReference>
<evidence type="ECO:0000256" key="3">
    <source>
        <dbReference type="ARBA" id="ARBA00023002"/>
    </source>
</evidence>
<evidence type="ECO:0000256" key="2">
    <source>
        <dbReference type="ARBA" id="ARBA00005979"/>
    </source>
</evidence>
<dbReference type="RefSeq" id="WP_042280211.1">
    <property type="nucleotide sequence ID" value="NZ_BBML01000009.1"/>
</dbReference>
<proteinExistence type="inferred from homology"/>
<gene>
    <name evidence="5" type="ORF">JCM19294_781</name>
</gene>
<sequence>MSSSDILYSKITSAQDFKNRIVMAPMTRSRATEDHIPTPIMAAYYGERASAGLLITEGTSPSPNGVGYARIPGIYNDQQIDAWRAVTKAVHANGGKIFLQIMHTGRVSHPDNMPNDAKIVAPSAIAPENTKMWVDGKGELEIPIPNEMTSSDIEQVIEEFVQAAQNAIAADFDGVEIHGANGYLLEQFFNPASNKREDEYGGSVENRSKVILEIAKRTVAAIGADRVGVRLSPNGAMNDVGPWESQKQDFEYLVSQFNSLNLLYLHLLDHQAMGANPLPDDIRASLQSKFDGINILCGGYDKSTAIKDLTNEKADMIAFGRPFVANPDLVERFKQDADLNEVDQDTLYTPGKEGYLDYPKMEPIS</sequence>
<keyword evidence="6" id="KW-1185">Reference proteome</keyword>
<name>A0A090Q8Q4_9FLAO</name>
<dbReference type="STRING" id="319236.BST91_05160"/>
<comment type="caution">
    <text evidence="5">The sequence shown here is derived from an EMBL/GenBank/DDBJ whole genome shotgun (WGS) entry which is preliminary data.</text>
</comment>
<dbReference type="SUPFAM" id="SSF51395">
    <property type="entry name" value="FMN-linked oxidoreductases"/>
    <property type="match status" value="1"/>
</dbReference>
<dbReference type="Proteomes" id="UP000029221">
    <property type="component" value="Unassembled WGS sequence"/>
</dbReference>
<dbReference type="GO" id="GO:0016628">
    <property type="term" value="F:oxidoreductase activity, acting on the CH-CH group of donors, NAD or NADP as acceptor"/>
    <property type="evidence" value="ECO:0007669"/>
    <property type="project" value="UniProtKB-ARBA"/>
</dbReference>
<dbReference type="EMBL" id="BBML01000009">
    <property type="protein sequence ID" value="GAK98148.1"/>
    <property type="molecule type" value="Genomic_DNA"/>
</dbReference>
<accession>A0A090Q8Q4</accession>
<keyword evidence="3" id="KW-0560">Oxidoreductase</keyword>
<dbReference type="Pfam" id="PF00724">
    <property type="entry name" value="Oxidored_FMN"/>
    <property type="match status" value="1"/>
</dbReference>
<dbReference type="PANTHER" id="PTHR22893:SF91">
    <property type="entry name" value="NADPH DEHYDROGENASE 2-RELATED"/>
    <property type="match status" value="1"/>
</dbReference>
<comment type="cofactor">
    <cofactor evidence="1">
        <name>FMN</name>
        <dbReference type="ChEBI" id="CHEBI:58210"/>
    </cofactor>
</comment>
<dbReference type="FunFam" id="3.20.20.70:FF:000059">
    <property type="entry name" value="N-ethylmaleimide reductase, FMN-linked"/>
    <property type="match status" value="1"/>
</dbReference>
<dbReference type="GO" id="GO:0005829">
    <property type="term" value="C:cytosol"/>
    <property type="evidence" value="ECO:0007669"/>
    <property type="project" value="UniProtKB-ARBA"/>
</dbReference>